<sequence length="384" mass="39932">MQFEFATAPRIIFGPNSSKDIPDLAATLGTSVCLVIGSSSKRVQWAIDGLKNKGLTPHIISISGEPNVETISQNAVAARQAGCDVVVAVGGGSVLDAGKALAALLTNHADLLDYLEVIGKGQPLTQIPVPLIAVPTTSGTGSEVTSNAVILSPQHGVKVSMRSSEMIPNIAVVDPELTKDMPPSLTAATGMDALTQLMEAFVSNKANPMTDALCREGMLRAARSLHVAYDDGSNSSAREDMALASLFSGIALSNAKLGAVHGFAAPLGGEFKAPHGAVCAALLPSVMEININALRKREPKSPSLDAYTETAVILTGNVNATPEDGIKWVRELCTDMRIPTLKDMGVETTHFSDLADKAAAASSMKGNPVLLSKTELTGILTLAL</sequence>
<comment type="cofactor">
    <cofactor evidence="1">
        <name>Fe cation</name>
        <dbReference type="ChEBI" id="CHEBI:24875"/>
    </cofactor>
</comment>
<keyword evidence="3" id="KW-0560">Oxidoreductase</keyword>
<dbReference type="Pfam" id="PF25137">
    <property type="entry name" value="ADH_Fe_C"/>
    <property type="match status" value="1"/>
</dbReference>
<name>A0ABM8AW18_9BACT</name>
<gene>
    <name evidence="7" type="ORF">SYK_00900</name>
</gene>
<evidence type="ECO:0000256" key="4">
    <source>
        <dbReference type="ARBA" id="ARBA00023027"/>
    </source>
</evidence>
<dbReference type="Gene3D" id="3.40.50.1970">
    <property type="match status" value="1"/>
</dbReference>
<dbReference type="InterPro" id="IPR001670">
    <property type="entry name" value="ADH_Fe/GldA"/>
</dbReference>
<feature type="domain" description="Fe-containing alcohol dehydrogenase-like C-terminal" evidence="6">
    <location>
        <begin position="186"/>
        <end position="381"/>
    </location>
</feature>
<protein>
    <submittedName>
        <fullName evidence="7">Alcohol dehydrogenase</fullName>
    </submittedName>
</protein>
<dbReference type="CDD" id="cd08183">
    <property type="entry name" value="Fe-ADH-like"/>
    <property type="match status" value="1"/>
</dbReference>
<evidence type="ECO:0000313" key="8">
    <source>
        <dbReference type="Proteomes" id="UP001317742"/>
    </source>
</evidence>
<dbReference type="Gene3D" id="1.20.1090.10">
    <property type="entry name" value="Dehydroquinate synthase-like - alpha domain"/>
    <property type="match status" value="1"/>
</dbReference>
<reference evidence="7 8" key="1">
    <citation type="submission" date="2022-08" db="EMBL/GenBank/DDBJ databases">
        <title>Genome Sequence of the sulphate-reducing bacterium, Pseudodesulfovibrio sp. SYK.</title>
        <authorList>
            <person name="Kondo R."/>
            <person name="Kataoka T."/>
        </authorList>
    </citation>
    <scope>NUCLEOTIDE SEQUENCE [LARGE SCALE GENOMIC DNA]</scope>
    <source>
        <strain evidence="7 8">SYK</strain>
    </source>
</reference>
<organism evidence="7 8">
    <name type="scientific">Pseudodesulfovibrio nedwellii</name>
    <dbReference type="NCBI Taxonomy" id="2973072"/>
    <lineage>
        <taxon>Bacteria</taxon>
        <taxon>Pseudomonadati</taxon>
        <taxon>Thermodesulfobacteriota</taxon>
        <taxon>Desulfovibrionia</taxon>
        <taxon>Desulfovibrionales</taxon>
        <taxon>Desulfovibrionaceae</taxon>
    </lineage>
</organism>
<keyword evidence="4" id="KW-0520">NAD</keyword>
<comment type="similarity">
    <text evidence="2">Belongs to the iron-containing alcohol dehydrogenase family.</text>
</comment>
<proteinExistence type="inferred from homology"/>
<dbReference type="SUPFAM" id="SSF56796">
    <property type="entry name" value="Dehydroquinate synthase-like"/>
    <property type="match status" value="1"/>
</dbReference>
<evidence type="ECO:0000256" key="1">
    <source>
        <dbReference type="ARBA" id="ARBA00001962"/>
    </source>
</evidence>
<evidence type="ECO:0000256" key="3">
    <source>
        <dbReference type="ARBA" id="ARBA00023002"/>
    </source>
</evidence>
<dbReference type="InterPro" id="IPR039697">
    <property type="entry name" value="Alcohol_dehydrogenase_Fe"/>
</dbReference>
<dbReference type="PANTHER" id="PTHR11496">
    <property type="entry name" value="ALCOHOL DEHYDROGENASE"/>
    <property type="match status" value="1"/>
</dbReference>
<keyword evidence="8" id="KW-1185">Reference proteome</keyword>
<accession>A0ABM8AW18</accession>
<dbReference type="PROSITE" id="PS00913">
    <property type="entry name" value="ADH_IRON_1"/>
    <property type="match status" value="1"/>
</dbReference>
<evidence type="ECO:0000313" key="7">
    <source>
        <dbReference type="EMBL" id="BDQ35730.1"/>
    </source>
</evidence>
<evidence type="ECO:0000256" key="2">
    <source>
        <dbReference type="ARBA" id="ARBA00007358"/>
    </source>
</evidence>
<dbReference type="InterPro" id="IPR056798">
    <property type="entry name" value="ADH_Fe_C"/>
</dbReference>
<dbReference type="RefSeq" id="WP_281761662.1">
    <property type="nucleotide sequence ID" value="NZ_AP026709.1"/>
</dbReference>
<evidence type="ECO:0000259" key="5">
    <source>
        <dbReference type="Pfam" id="PF00465"/>
    </source>
</evidence>
<dbReference type="InterPro" id="IPR018211">
    <property type="entry name" value="ADH_Fe_CS"/>
</dbReference>
<evidence type="ECO:0000259" key="6">
    <source>
        <dbReference type="Pfam" id="PF25137"/>
    </source>
</evidence>
<dbReference type="PANTHER" id="PTHR11496:SF102">
    <property type="entry name" value="ALCOHOL DEHYDROGENASE 4"/>
    <property type="match status" value="1"/>
</dbReference>
<dbReference type="Proteomes" id="UP001317742">
    <property type="component" value="Chromosome"/>
</dbReference>
<dbReference type="Pfam" id="PF00465">
    <property type="entry name" value="Fe-ADH"/>
    <property type="match status" value="1"/>
</dbReference>
<feature type="domain" description="Alcohol dehydrogenase iron-type/glycerol dehydrogenase GldA" evidence="5">
    <location>
        <begin position="9"/>
        <end position="175"/>
    </location>
</feature>
<dbReference type="EMBL" id="AP026709">
    <property type="protein sequence ID" value="BDQ35730.1"/>
    <property type="molecule type" value="Genomic_DNA"/>
</dbReference>